<evidence type="ECO:0000313" key="1">
    <source>
        <dbReference type="EMBL" id="ORJ32093.1"/>
    </source>
</evidence>
<proteinExistence type="predicted"/>
<name>A0A1X0WZ60_STROR</name>
<dbReference type="RefSeq" id="WP_084868204.1">
    <property type="nucleotide sequence ID" value="NZ_LNVH01000004.1"/>
</dbReference>
<dbReference type="EMBL" id="LNVH01000004">
    <property type="protein sequence ID" value="ORJ32093.1"/>
    <property type="molecule type" value="Genomic_DNA"/>
</dbReference>
<accession>A0A1X0WZ60</accession>
<dbReference type="AlphaFoldDB" id="A0A1X0WZ60"/>
<dbReference type="SUPFAM" id="SSF56563">
    <property type="entry name" value="Major capsid protein gp5"/>
    <property type="match status" value="1"/>
</dbReference>
<protein>
    <submittedName>
        <fullName evidence="1">N4-gp56 family major capsid protein</fullName>
    </submittedName>
</protein>
<dbReference type="NCBIfam" id="TIGR04387">
    <property type="entry name" value="capsid_maj_N4"/>
    <property type="match status" value="1"/>
</dbReference>
<comment type="caution">
    <text evidence="1">The sequence shown here is derived from an EMBL/GenBank/DDBJ whole genome shotgun (WGS) entry which is preliminary data.</text>
</comment>
<dbReference type="Pfam" id="PF25209">
    <property type="entry name" value="Phage_capsid_4"/>
    <property type="match status" value="1"/>
</dbReference>
<evidence type="ECO:0000313" key="2">
    <source>
        <dbReference type="Proteomes" id="UP000192532"/>
    </source>
</evidence>
<dbReference type="Proteomes" id="UP000192532">
    <property type="component" value="Unassembled WGS sequence"/>
</dbReference>
<reference evidence="1 2" key="1">
    <citation type="journal article" date="2016" name="PLoS ONE">
        <title>Comparative Genomics Analysis of Streptococcus tigurinus Strains Identifies Genetic Elements Specifically and Uniquely Present in Highly Virulent Strains.</title>
        <authorList>
            <person name="Diene S.M."/>
            <person name="Francois P."/>
            <person name="Zbinden A."/>
            <person name="Entenza J.M."/>
            <person name="Resch G."/>
        </authorList>
    </citation>
    <scope>NUCLEOTIDE SEQUENCE [LARGE SCALE GENOMIC DNA]</scope>
    <source>
        <strain evidence="1 2">859</strain>
    </source>
</reference>
<organism evidence="1 2">
    <name type="scientific">Streptococcus oralis subsp. tigurinus</name>
    <dbReference type="NCBI Taxonomy" id="1077464"/>
    <lineage>
        <taxon>Bacteria</taxon>
        <taxon>Bacillati</taxon>
        <taxon>Bacillota</taxon>
        <taxon>Bacilli</taxon>
        <taxon>Lactobacillales</taxon>
        <taxon>Streptococcaceae</taxon>
        <taxon>Streptococcus</taxon>
    </lineage>
</organism>
<gene>
    <name evidence="1" type="ORF">ATE37_01895</name>
</gene>
<sequence>MAQTKIANLVNPEVMGDMIAAKLPKKLQVIPFAAIDRTLEGVPGNTITVPSYTYIGDAEDVNEGVEAGVVVLGTSTKTATIKKAMKAVELTDEAVLSGYGDPVGNAENQLALSIASKIDNDAMDALLKTNTRKFDSKTKAISYDVIVDAIDLFEEEVNTEKVMFVNPKQVTTLRKDPNFISADKYPNQVVMTGEIGMIANTRIVATKKVALDSTSAFFTCPIIKLTHDDETEKDTPALTVYLKRDPNVEVDRKSLKRSTEISIDEFYTVAVSDDSKVVLAEIKK</sequence>